<proteinExistence type="predicted"/>
<organism evidence="2 3">
    <name type="scientific">Nitratireductor indicus C115</name>
    <dbReference type="NCBI Taxonomy" id="1231190"/>
    <lineage>
        <taxon>Bacteria</taxon>
        <taxon>Pseudomonadati</taxon>
        <taxon>Pseudomonadota</taxon>
        <taxon>Alphaproteobacteria</taxon>
        <taxon>Hyphomicrobiales</taxon>
        <taxon>Phyllobacteriaceae</taxon>
        <taxon>Nitratireductor</taxon>
    </lineage>
</organism>
<name>K2NZ82_9HYPH</name>
<protein>
    <submittedName>
        <fullName evidence="2">Uncharacterized protein</fullName>
    </submittedName>
</protein>
<sequence length="67" mass="7039">MHAGRPCSLRKELPYWALCSVPSVIMLPIAVAMAGQCGGPLMREAGWPVQLNPRVPGKLGAGAEKIG</sequence>
<reference evidence="2 3" key="1">
    <citation type="journal article" date="2012" name="J. Bacteriol.">
        <title>Genome Sequence of Nitratireductor indicus Type Strain C115.</title>
        <authorList>
            <person name="Lai Q."/>
            <person name="Li G."/>
            <person name="Yu Z."/>
            <person name="Shao Z."/>
        </authorList>
    </citation>
    <scope>NUCLEOTIDE SEQUENCE [LARGE SCALE GENOMIC DNA]</scope>
    <source>
        <strain evidence="2 3">C115</strain>
    </source>
</reference>
<evidence type="ECO:0000313" key="2">
    <source>
        <dbReference type="EMBL" id="EKF44545.1"/>
    </source>
</evidence>
<comment type="caution">
    <text evidence="2">The sequence shown here is derived from an EMBL/GenBank/DDBJ whole genome shotgun (WGS) entry which is preliminary data.</text>
</comment>
<dbReference type="EMBL" id="AMSI01000001">
    <property type="protein sequence ID" value="EKF44545.1"/>
    <property type="molecule type" value="Genomic_DNA"/>
</dbReference>
<keyword evidence="3" id="KW-1185">Reference proteome</keyword>
<feature type="transmembrane region" description="Helical" evidence="1">
    <location>
        <begin position="15"/>
        <end position="34"/>
    </location>
</feature>
<keyword evidence="1" id="KW-1133">Transmembrane helix</keyword>
<evidence type="ECO:0000313" key="3">
    <source>
        <dbReference type="Proteomes" id="UP000007374"/>
    </source>
</evidence>
<keyword evidence="1" id="KW-0472">Membrane</keyword>
<dbReference type="AlphaFoldDB" id="K2NZ82"/>
<evidence type="ECO:0000256" key="1">
    <source>
        <dbReference type="SAM" id="Phobius"/>
    </source>
</evidence>
<gene>
    <name evidence="2" type="ORF">NA8A_02345</name>
</gene>
<accession>K2NZ82</accession>
<dbReference type="Proteomes" id="UP000007374">
    <property type="component" value="Unassembled WGS sequence"/>
</dbReference>
<keyword evidence="1" id="KW-0812">Transmembrane</keyword>